<reference evidence="3 4" key="1">
    <citation type="submission" date="2019-02" db="EMBL/GenBank/DDBJ databases">
        <title>Deep-cultivation of Planctomycetes and their phenomic and genomic characterization uncovers novel biology.</title>
        <authorList>
            <person name="Wiegand S."/>
            <person name="Jogler M."/>
            <person name="Boedeker C."/>
            <person name="Pinto D."/>
            <person name="Vollmers J."/>
            <person name="Rivas-Marin E."/>
            <person name="Kohn T."/>
            <person name="Peeters S.H."/>
            <person name="Heuer A."/>
            <person name="Rast P."/>
            <person name="Oberbeckmann S."/>
            <person name="Bunk B."/>
            <person name="Jeske O."/>
            <person name="Meyerdierks A."/>
            <person name="Storesund J.E."/>
            <person name="Kallscheuer N."/>
            <person name="Luecker S."/>
            <person name="Lage O.M."/>
            <person name="Pohl T."/>
            <person name="Merkel B.J."/>
            <person name="Hornburger P."/>
            <person name="Mueller R.-W."/>
            <person name="Bruemmer F."/>
            <person name="Labrenz M."/>
            <person name="Spormann A.M."/>
            <person name="Op Den Camp H."/>
            <person name="Overmann J."/>
            <person name="Amann R."/>
            <person name="Jetten M.S.M."/>
            <person name="Mascher T."/>
            <person name="Medema M.H."/>
            <person name="Devos D.P."/>
            <person name="Kaster A.-K."/>
            <person name="Ovreas L."/>
            <person name="Rohde M."/>
            <person name="Galperin M.Y."/>
            <person name="Jogler C."/>
        </authorList>
    </citation>
    <scope>NUCLEOTIDE SEQUENCE [LARGE SCALE GENOMIC DNA]</scope>
    <source>
        <strain evidence="1 4">Pan14r</strain>
        <strain evidence="2 3">V7</strain>
    </source>
</reference>
<organism evidence="1 4">
    <name type="scientific">Crateriforma conspicua</name>
    <dbReference type="NCBI Taxonomy" id="2527996"/>
    <lineage>
        <taxon>Bacteria</taxon>
        <taxon>Pseudomonadati</taxon>
        <taxon>Planctomycetota</taxon>
        <taxon>Planctomycetia</taxon>
        <taxon>Planctomycetales</taxon>
        <taxon>Planctomycetaceae</taxon>
        <taxon>Crateriforma</taxon>
    </lineage>
</organism>
<dbReference type="EMBL" id="SJPZ01000001">
    <property type="protein sequence ID" value="TWU67413.1"/>
    <property type="molecule type" value="Genomic_DNA"/>
</dbReference>
<evidence type="ECO:0000313" key="4">
    <source>
        <dbReference type="Proteomes" id="UP000317238"/>
    </source>
</evidence>
<dbReference type="InterPro" id="IPR036249">
    <property type="entry name" value="Thioredoxin-like_sf"/>
</dbReference>
<dbReference type="Proteomes" id="UP000317238">
    <property type="component" value="Unassembled WGS sequence"/>
</dbReference>
<dbReference type="OrthoDB" id="9761899at2"/>
<dbReference type="Proteomes" id="UP000316476">
    <property type="component" value="Unassembled WGS sequence"/>
</dbReference>
<gene>
    <name evidence="1" type="ORF">Pan14r_01810</name>
    <name evidence="2" type="ORF">V7x_29870</name>
</gene>
<name>A0A5C5Y045_9PLAN</name>
<accession>A0A5C5Y045</accession>
<dbReference type="CDD" id="cd02980">
    <property type="entry name" value="TRX_Fd_family"/>
    <property type="match status" value="1"/>
</dbReference>
<dbReference type="RefSeq" id="WP_145297530.1">
    <property type="nucleotide sequence ID" value="NZ_CP036319.1"/>
</dbReference>
<evidence type="ECO:0000313" key="1">
    <source>
        <dbReference type="EMBL" id="TWT67943.1"/>
    </source>
</evidence>
<dbReference type="Gene3D" id="3.40.30.10">
    <property type="entry name" value="Glutaredoxin"/>
    <property type="match status" value="1"/>
</dbReference>
<sequence length="100" mass="11281">MDTSRFHLMICNSYRTNGEPKGVCHRKGAAGLPQYLEDEIIDRGIDAMVSTTSCFKRCGKGPLLVVYPEGWWYSEVDEDKIDEILDALEDERPAEALLAE</sequence>
<dbReference type="EMBL" id="SJPL01000001">
    <property type="protein sequence ID" value="TWT67943.1"/>
    <property type="molecule type" value="Genomic_DNA"/>
</dbReference>
<keyword evidence="4" id="KW-1185">Reference proteome</keyword>
<protein>
    <submittedName>
        <fullName evidence="1">Ferredoxin, 2Fe-2S</fullName>
    </submittedName>
</protein>
<comment type="caution">
    <text evidence="1">The sequence shown here is derived from an EMBL/GenBank/DDBJ whole genome shotgun (WGS) entry which is preliminary data.</text>
</comment>
<proteinExistence type="predicted"/>
<accession>A0A5C6G2K9</accession>
<dbReference type="AlphaFoldDB" id="A0A5C5Y045"/>
<evidence type="ECO:0000313" key="3">
    <source>
        <dbReference type="Proteomes" id="UP000316476"/>
    </source>
</evidence>
<evidence type="ECO:0000313" key="2">
    <source>
        <dbReference type="EMBL" id="TWU67413.1"/>
    </source>
</evidence>
<dbReference type="SUPFAM" id="SSF52833">
    <property type="entry name" value="Thioredoxin-like"/>
    <property type="match status" value="1"/>
</dbReference>